<dbReference type="PANTHER" id="PTHR43081:SF1">
    <property type="entry name" value="ADENYLATE CYCLASE, TERMINAL-DIFFERENTIATION SPECIFIC"/>
    <property type="match status" value="1"/>
</dbReference>
<evidence type="ECO:0000256" key="7">
    <source>
        <dbReference type="ARBA" id="ARBA00022692"/>
    </source>
</evidence>
<dbReference type="GO" id="GO:0006171">
    <property type="term" value="P:cAMP biosynthetic process"/>
    <property type="evidence" value="ECO:0007669"/>
    <property type="project" value="UniProtKB-KW"/>
</dbReference>
<keyword evidence="10" id="KW-0067">ATP-binding</keyword>
<dbReference type="FunFam" id="3.30.70.1230:FF:000022">
    <property type="entry name" value="Receptor-type adenylate cyclase GRESAG 4, putative"/>
    <property type="match status" value="1"/>
</dbReference>
<comment type="function">
    <text evidence="3">Could act as a receptor for an unknown ligand.</text>
</comment>
<evidence type="ECO:0000259" key="22">
    <source>
        <dbReference type="PROSITE" id="PS50125"/>
    </source>
</evidence>
<evidence type="ECO:0000256" key="17">
    <source>
        <dbReference type="ARBA" id="ARBA00023239"/>
    </source>
</evidence>
<name>F9W4J0_TRYCI</name>
<keyword evidence="12 20" id="KW-1133">Transmembrane helix</keyword>
<keyword evidence="15" id="KW-0675">Receptor</keyword>
<evidence type="ECO:0000256" key="2">
    <source>
        <dbReference type="ARBA" id="ARBA00001946"/>
    </source>
</evidence>
<dbReference type="PANTHER" id="PTHR43081">
    <property type="entry name" value="ADENYLATE CYCLASE, TERMINAL-DIFFERENTIATION SPECIFIC-RELATED"/>
    <property type="match status" value="1"/>
</dbReference>
<keyword evidence="7 20" id="KW-0812">Transmembrane</keyword>
<evidence type="ECO:0000313" key="24">
    <source>
        <dbReference type="Proteomes" id="UP000000702"/>
    </source>
</evidence>
<comment type="cofactor">
    <cofactor evidence="2">
        <name>Mg(2+)</name>
        <dbReference type="ChEBI" id="CHEBI:18420"/>
    </cofactor>
</comment>
<dbReference type="AlphaFoldDB" id="F9W4J0"/>
<dbReference type="Pfam" id="PF25495">
    <property type="entry name" value="Peripla_BP_A-cyclase_1"/>
    <property type="match status" value="1"/>
</dbReference>
<evidence type="ECO:0000313" key="23">
    <source>
        <dbReference type="EMBL" id="CCD12084.1"/>
    </source>
</evidence>
<evidence type="ECO:0000256" key="6">
    <source>
        <dbReference type="ARBA" id="ARBA00012201"/>
    </source>
</evidence>
<dbReference type="FunFam" id="3.40.50.2300:FF:000162">
    <property type="entry name" value="Receptor-type adenylate cyclase GRESAG 4, putative"/>
    <property type="match status" value="1"/>
</dbReference>
<dbReference type="SUPFAM" id="SSF53822">
    <property type="entry name" value="Periplasmic binding protein-like I"/>
    <property type="match status" value="1"/>
</dbReference>
<evidence type="ECO:0000256" key="20">
    <source>
        <dbReference type="SAM" id="Phobius"/>
    </source>
</evidence>
<evidence type="ECO:0000256" key="12">
    <source>
        <dbReference type="ARBA" id="ARBA00022989"/>
    </source>
</evidence>
<protein>
    <recommendedName>
        <fullName evidence="6">adenylate cyclase</fullName>
        <ecNumber evidence="6">4.6.1.1</ecNumber>
    </recommendedName>
    <alternativeName>
        <fullName evidence="18">ATP pyrophosphate-lyase</fullName>
    </alternativeName>
    <alternativeName>
        <fullName evidence="19">Adenylyl cyclase</fullName>
    </alternativeName>
</protein>
<dbReference type="InterPro" id="IPR057399">
    <property type="entry name" value="GRESAG4.1/3_peripasmic_1"/>
</dbReference>
<evidence type="ECO:0000256" key="16">
    <source>
        <dbReference type="ARBA" id="ARBA00023180"/>
    </source>
</evidence>
<keyword evidence="9" id="KW-0547">Nucleotide-binding</keyword>
<dbReference type="GO" id="GO:0005524">
    <property type="term" value="F:ATP binding"/>
    <property type="evidence" value="ECO:0007669"/>
    <property type="project" value="UniProtKB-KW"/>
</dbReference>
<dbReference type="Pfam" id="PF25493">
    <property type="entry name" value="Peripla_BP_A-cyclase"/>
    <property type="match status" value="1"/>
</dbReference>
<dbReference type="GO" id="GO:0035556">
    <property type="term" value="P:intracellular signal transduction"/>
    <property type="evidence" value="ECO:0007669"/>
    <property type="project" value="InterPro"/>
</dbReference>
<proteinExistence type="inferred from homology"/>
<dbReference type="GO" id="GO:0016020">
    <property type="term" value="C:membrane"/>
    <property type="evidence" value="ECO:0007669"/>
    <property type="project" value="UniProtKB-SubCell"/>
</dbReference>
<evidence type="ECO:0000256" key="14">
    <source>
        <dbReference type="ARBA" id="ARBA00023136"/>
    </source>
</evidence>
<dbReference type="InterPro" id="IPR029787">
    <property type="entry name" value="Nucleotide_cyclase"/>
</dbReference>
<keyword evidence="24" id="KW-1185">Reference proteome</keyword>
<dbReference type="InterPro" id="IPR057398">
    <property type="entry name" value="GRESAG4.1/3_peripasmic_2"/>
</dbReference>
<dbReference type="Proteomes" id="UP000000702">
    <property type="component" value="Unassembled WGS sequence"/>
</dbReference>
<organism evidence="23 24">
    <name type="scientific">Trypanosoma congolense (strain IL3000)</name>
    <dbReference type="NCBI Taxonomy" id="1068625"/>
    <lineage>
        <taxon>Eukaryota</taxon>
        <taxon>Discoba</taxon>
        <taxon>Euglenozoa</taxon>
        <taxon>Kinetoplastea</taxon>
        <taxon>Metakinetoplastina</taxon>
        <taxon>Trypanosomatida</taxon>
        <taxon>Trypanosomatidae</taxon>
        <taxon>Trypanosoma</taxon>
        <taxon>Nannomonas</taxon>
    </lineage>
</organism>
<keyword evidence="21" id="KW-0732">Signal</keyword>
<accession>F9W4J0</accession>
<keyword evidence="16" id="KW-0325">Glycoprotein</keyword>
<evidence type="ECO:0000256" key="9">
    <source>
        <dbReference type="ARBA" id="ARBA00022741"/>
    </source>
</evidence>
<keyword evidence="11" id="KW-0460">Magnesium</keyword>
<feature type="transmembrane region" description="Helical" evidence="20">
    <location>
        <begin position="840"/>
        <end position="865"/>
    </location>
</feature>
<dbReference type="GO" id="GO:0004016">
    <property type="term" value="F:adenylate cyclase activity"/>
    <property type="evidence" value="ECO:0007669"/>
    <property type="project" value="UniProtKB-EC"/>
</dbReference>
<evidence type="ECO:0000256" key="4">
    <source>
        <dbReference type="ARBA" id="ARBA00004141"/>
    </source>
</evidence>
<keyword evidence="14 20" id="KW-0472">Membrane</keyword>
<evidence type="ECO:0000256" key="15">
    <source>
        <dbReference type="ARBA" id="ARBA00023170"/>
    </source>
</evidence>
<evidence type="ECO:0000256" key="1">
    <source>
        <dbReference type="ARBA" id="ARBA00001593"/>
    </source>
</evidence>
<feature type="domain" description="Guanylate cyclase" evidence="22">
    <location>
        <begin position="884"/>
        <end position="1038"/>
    </location>
</feature>
<evidence type="ECO:0000256" key="13">
    <source>
        <dbReference type="ARBA" id="ARBA00022998"/>
    </source>
</evidence>
<dbReference type="GO" id="GO:0046872">
    <property type="term" value="F:metal ion binding"/>
    <property type="evidence" value="ECO:0007669"/>
    <property type="project" value="UniProtKB-KW"/>
</dbReference>
<comment type="caution">
    <text evidence="23">The sequence shown here is derived from an EMBL/GenBank/DDBJ whole genome shotgun (WGS) entry which is preliminary data.</text>
</comment>
<comment type="subcellular location">
    <subcellularLocation>
        <location evidence="4">Membrane</location>
        <topology evidence="4">Multi-pass membrane protein</topology>
    </subcellularLocation>
</comment>
<dbReference type="InterPro" id="IPR028082">
    <property type="entry name" value="Peripla_BP_I"/>
</dbReference>
<feature type="transmembrane region" description="Helical" evidence="20">
    <location>
        <begin position="52"/>
        <end position="70"/>
    </location>
</feature>
<dbReference type="InterPro" id="IPR001054">
    <property type="entry name" value="A/G_cyclase"/>
</dbReference>
<dbReference type="Gene3D" id="3.30.70.1230">
    <property type="entry name" value="Nucleotide cyclase"/>
    <property type="match status" value="1"/>
</dbReference>
<reference evidence="23 24" key="2">
    <citation type="journal article" date="2012" name="Proc. Natl. Acad. Sci. U.S.A.">
        <title>Antigenic diversity is generated by distinct evolutionary mechanisms in African trypanosome species.</title>
        <authorList>
            <person name="Jackson A.P."/>
            <person name="Berry A."/>
            <person name="Aslett M."/>
            <person name="Allison H.C."/>
            <person name="Burton P."/>
            <person name="Vavrova-Anderson J."/>
            <person name="Brown R."/>
            <person name="Browne H."/>
            <person name="Corton N."/>
            <person name="Hauser H."/>
            <person name="Gamble J."/>
            <person name="Gilderthorp R."/>
            <person name="Marcello L."/>
            <person name="McQuillan J."/>
            <person name="Otto T.D."/>
            <person name="Quail M.A."/>
            <person name="Sanders M.J."/>
            <person name="van Tonder A."/>
            <person name="Ginger M.L."/>
            <person name="Field M.C."/>
            <person name="Barry J.D."/>
            <person name="Hertz-Fowler C."/>
            <person name="Berriman M."/>
        </authorList>
    </citation>
    <scope>NUCLEOTIDE SEQUENCE [LARGE SCALE GENOMIC DNA]</scope>
    <source>
        <strain evidence="23 24">IL3000</strain>
    </source>
</reference>
<keyword evidence="17" id="KW-0456">Lyase</keyword>
<gene>
    <name evidence="23" type="ORF">TCIL3000_0_30030</name>
</gene>
<dbReference type="InterPro" id="IPR050697">
    <property type="entry name" value="Adenylyl/Guanylyl_Cyclase_3/4"/>
</dbReference>
<comment type="similarity">
    <text evidence="5">Belongs to the adenylyl cyclase class-3 family.</text>
</comment>
<evidence type="ECO:0000256" key="3">
    <source>
        <dbReference type="ARBA" id="ARBA00002708"/>
    </source>
</evidence>
<dbReference type="SMART" id="SM00044">
    <property type="entry name" value="CYCc"/>
    <property type="match status" value="1"/>
</dbReference>
<dbReference type="PROSITE" id="PS50125">
    <property type="entry name" value="GUANYLATE_CYCLASE_2"/>
    <property type="match status" value="1"/>
</dbReference>
<comment type="catalytic activity">
    <reaction evidence="1">
        <text>ATP = 3',5'-cyclic AMP + diphosphate</text>
        <dbReference type="Rhea" id="RHEA:15389"/>
        <dbReference type="ChEBI" id="CHEBI:30616"/>
        <dbReference type="ChEBI" id="CHEBI:33019"/>
        <dbReference type="ChEBI" id="CHEBI:58165"/>
        <dbReference type="EC" id="4.6.1.1"/>
    </reaction>
</comment>
<dbReference type="Gene3D" id="3.40.50.2300">
    <property type="match status" value="2"/>
</dbReference>
<dbReference type="EC" id="4.6.1.1" evidence="6"/>
<dbReference type="VEuPathDB" id="TriTrypDB:TcIL3000_0_30030"/>
<keyword evidence="13" id="KW-0115">cAMP biosynthesis</keyword>
<feature type="chain" id="PRO_5003389872" description="adenylate cyclase" evidence="21">
    <location>
        <begin position="34"/>
        <end position="1273"/>
    </location>
</feature>
<evidence type="ECO:0000256" key="18">
    <source>
        <dbReference type="ARBA" id="ARBA00032597"/>
    </source>
</evidence>
<evidence type="ECO:0000256" key="11">
    <source>
        <dbReference type="ARBA" id="ARBA00022842"/>
    </source>
</evidence>
<dbReference type="SUPFAM" id="SSF55073">
    <property type="entry name" value="Nucleotide cyclase"/>
    <property type="match status" value="1"/>
</dbReference>
<evidence type="ECO:0000256" key="21">
    <source>
        <dbReference type="SAM" id="SignalP"/>
    </source>
</evidence>
<evidence type="ECO:0000256" key="8">
    <source>
        <dbReference type="ARBA" id="ARBA00022723"/>
    </source>
</evidence>
<dbReference type="EMBL" id="CAEQ01000560">
    <property type="protein sequence ID" value="CCD12084.1"/>
    <property type="molecule type" value="Genomic_DNA"/>
</dbReference>
<sequence>MSVFIPHVPPSPWRPPDLRVPLLLLLLLVVCGAAPGSTTNLTVKVFNLYHSFHMSNLYLAAIVAGFNASLASRDTTVPLRVHVETAPYLATNKTTKQFLVDHMTNENGNELPIVLGPVGDRNTLSVVSFLKEKNVAALAPFTGSSNVRGWNKNLYFTNAGPTMELVALVRYAVNSLRLRRLGFMYLKNVSFGDEEYTLAVSLMAGIGRQLSGVFTLNIVNGQVAVDDEFHAEWERFAATQPQGVIVFGSPLADTRRFLKQMVIDNRTRMAYVLLPSVLQFIVVSTWRAALALANTPFVPGRLILTGINPLAKDRTYHAIRRFQGEMASYLREEGAKHGSRFHDPEHFLKHDGHGELMVRGWIAGEVLKRALRSTEWLENRAAFLDSLYDQRRYVIDDIVLGDYGGECKGLAGERGASCECNQGGYAVYMKEIVKGFRLRPLRRGFLTLSASKCGRVPPKLHAPLNGVMFSPGDNPMALGVATALYTGASALIGAGRLGHSDRFFLHRLPSALSASELKRVLGLEVDERIVTAVLGLVDGELLSERSVAFIDPVTLAPRLRHVGVHVIYFSPTLEQQLFVLVKRAINASSSGVHAVIRGDHALDIKLLVKETLTAFRRSLQSAALIDEDTGVSNLLPHSGDVLVIGLIAADVDIIAAHLDANTDVRVIVTFTDFAVLYSTFVGAFTDRPSGSRLLFATNLPHWAEEEPTSETAKQFRAAFPNSSHWNPLTMSSFAAARALQALLPRMAHVTPWSLIQTVFGQFNVIADDMRYGPFTVDDCVFEDGEVNYSDPCVVNYGATRISVWSVERALNASVPPLTSPVTPSMKYHDADSTELSSTHLVAIIAGALTALLLLAAALATLLCFLSRGARDNNNAPKDLTEPVTLIFTDIESSTAQWAAHPELMPDAVAAHHRIIRSLIVRYECYEVKTVGDSFMIACRSPHAAVNLVTDLQQRFLHHDWGTTAFDDSYREFEQQRAEEVEGYVPPTGRLDPDVYRRLWNGLRVRSGVHTGLCDIRHDEVTKGYDYYGQTANMAARTESIANGGQVLLTRATYYSLSTTEREHTDVTMVGTVPLRGVQEPVEMYQLNVVTGRKHGALCLGREVAAECEEGPGTSVSDASSLHVELTEGAQNIAISLESLLGAFPHAQRQKLLMSFCERWRIALPQGSSGSWSRTFCNDVARLIAAKVGRVTDFGSRDVDRSRTSTMRNSSIFSSQVHGARAAGSILELSAPHRAGADEAARNVSHSPGGSELSSMASYSTIHIMPFKGLSGVL</sequence>
<evidence type="ECO:0000256" key="5">
    <source>
        <dbReference type="ARBA" id="ARBA00005381"/>
    </source>
</evidence>
<feature type="signal peptide" evidence="21">
    <location>
        <begin position="1"/>
        <end position="33"/>
    </location>
</feature>
<reference evidence="24" key="1">
    <citation type="submission" date="2011-07" db="EMBL/GenBank/DDBJ databases">
        <title>Divergent evolution of antigenic variation in African trypanosomes.</title>
        <authorList>
            <person name="Jackson A.P."/>
            <person name="Berry A."/>
            <person name="Allison H.C."/>
            <person name="Burton P."/>
            <person name="Anderson J."/>
            <person name="Aslett M."/>
            <person name="Brown R."/>
            <person name="Corton N."/>
            <person name="Harris D."/>
            <person name="Hauser H."/>
            <person name="Gamble J."/>
            <person name="Gilderthorp R."/>
            <person name="McQuillan J."/>
            <person name="Quail M.A."/>
            <person name="Sanders M."/>
            <person name="Van Tonder A."/>
            <person name="Ginger M.L."/>
            <person name="Donelson J.E."/>
            <person name="Field M.C."/>
            <person name="Barry J.D."/>
            <person name="Berriman M."/>
            <person name="Hertz-Fowler C."/>
        </authorList>
    </citation>
    <scope>NUCLEOTIDE SEQUENCE [LARGE SCALE GENOMIC DNA]</scope>
    <source>
        <strain evidence="24">IL3000</strain>
    </source>
</reference>
<evidence type="ECO:0000256" key="10">
    <source>
        <dbReference type="ARBA" id="ARBA00022840"/>
    </source>
</evidence>
<keyword evidence="8" id="KW-0479">Metal-binding</keyword>
<evidence type="ECO:0000256" key="19">
    <source>
        <dbReference type="ARBA" id="ARBA00032637"/>
    </source>
</evidence>
<dbReference type="Pfam" id="PF00211">
    <property type="entry name" value="Guanylate_cyc"/>
    <property type="match status" value="1"/>
</dbReference>